<name>A0ABQ9XZF0_9EUKA</name>
<dbReference type="Proteomes" id="UP001281761">
    <property type="component" value="Unassembled WGS sequence"/>
</dbReference>
<sequence>MNDAAPKEESNRERLVTCWRLPVLGHVMVAGVCLQRRWAAQLGSSRRVGSDTRRTTKKADNQLVRSCQLRDMSVVT</sequence>
<organism evidence="1 2">
    <name type="scientific">Blattamonas nauphoetae</name>
    <dbReference type="NCBI Taxonomy" id="2049346"/>
    <lineage>
        <taxon>Eukaryota</taxon>
        <taxon>Metamonada</taxon>
        <taxon>Preaxostyla</taxon>
        <taxon>Oxymonadida</taxon>
        <taxon>Blattamonas</taxon>
    </lineage>
</organism>
<evidence type="ECO:0000313" key="1">
    <source>
        <dbReference type="EMBL" id="KAK2956848.1"/>
    </source>
</evidence>
<keyword evidence="2" id="KW-1185">Reference proteome</keyword>
<reference evidence="1 2" key="1">
    <citation type="journal article" date="2022" name="bioRxiv">
        <title>Genomics of Preaxostyla Flagellates Illuminates Evolutionary Transitions and the Path Towards Mitochondrial Loss.</title>
        <authorList>
            <person name="Novak L.V.F."/>
            <person name="Treitli S.C."/>
            <person name="Pyrih J."/>
            <person name="Halakuc P."/>
            <person name="Pipaliya S.V."/>
            <person name="Vacek V."/>
            <person name="Brzon O."/>
            <person name="Soukal P."/>
            <person name="Eme L."/>
            <person name="Dacks J.B."/>
            <person name="Karnkowska A."/>
            <person name="Elias M."/>
            <person name="Hampl V."/>
        </authorList>
    </citation>
    <scope>NUCLEOTIDE SEQUENCE [LARGE SCALE GENOMIC DNA]</scope>
    <source>
        <strain evidence="1">NAU3</strain>
        <tissue evidence="1">Gut</tissue>
    </source>
</reference>
<dbReference type="EMBL" id="JARBJD010000051">
    <property type="protein sequence ID" value="KAK2956848.1"/>
    <property type="molecule type" value="Genomic_DNA"/>
</dbReference>
<protein>
    <submittedName>
        <fullName evidence="1">Uncharacterized protein</fullName>
    </submittedName>
</protein>
<gene>
    <name evidence="1" type="ORF">BLNAU_8125</name>
</gene>
<accession>A0ABQ9XZF0</accession>
<evidence type="ECO:0000313" key="2">
    <source>
        <dbReference type="Proteomes" id="UP001281761"/>
    </source>
</evidence>
<comment type="caution">
    <text evidence="1">The sequence shown here is derived from an EMBL/GenBank/DDBJ whole genome shotgun (WGS) entry which is preliminary data.</text>
</comment>
<proteinExistence type="predicted"/>